<keyword evidence="2" id="KW-0723">Serine/threonine-protein kinase</keyword>
<evidence type="ECO:0000256" key="6">
    <source>
        <dbReference type="ARBA" id="ARBA00022840"/>
    </source>
</evidence>
<dbReference type="PANTHER" id="PTHR24056">
    <property type="entry name" value="CELL DIVISION PROTEIN KINASE"/>
    <property type="match status" value="1"/>
</dbReference>
<evidence type="ECO:0000256" key="1">
    <source>
        <dbReference type="ARBA" id="ARBA00012425"/>
    </source>
</evidence>
<feature type="coiled-coil region" evidence="9">
    <location>
        <begin position="379"/>
        <end position="423"/>
    </location>
</feature>
<dbReference type="PANTHER" id="PTHR24056:SF171">
    <property type="entry name" value="CYCLIN-DEPENDENT KINASE 20"/>
    <property type="match status" value="1"/>
</dbReference>
<evidence type="ECO:0000256" key="2">
    <source>
        <dbReference type="ARBA" id="ARBA00022527"/>
    </source>
</evidence>
<keyword evidence="4" id="KW-0547">Nucleotide-binding</keyword>
<dbReference type="OrthoDB" id="413582at2759"/>
<dbReference type="InterPro" id="IPR050108">
    <property type="entry name" value="CDK"/>
</dbReference>
<evidence type="ECO:0000256" key="8">
    <source>
        <dbReference type="ARBA" id="ARBA00048367"/>
    </source>
</evidence>
<comment type="caution">
    <text evidence="11">The sequence shown here is derived from an EMBL/GenBank/DDBJ whole genome shotgun (WGS) entry which is preliminary data.</text>
</comment>
<protein>
    <recommendedName>
        <fullName evidence="1">cyclin-dependent kinase</fullName>
        <ecNumber evidence="1">2.7.11.22</ecNumber>
    </recommendedName>
</protein>
<evidence type="ECO:0000256" key="4">
    <source>
        <dbReference type="ARBA" id="ARBA00022741"/>
    </source>
</evidence>
<dbReference type="PROSITE" id="PS50011">
    <property type="entry name" value="PROTEIN_KINASE_DOM"/>
    <property type="match status" value="1"/>
</dbReference>
<feature type="domain" description="Protein kinase" evidence="10">
    <location>
        <begin position="48"/>
        <end position="316"/>
    </location>
</feature>
<keyword evidence="6" id="KW-0067">ATP-binding</keyword>
<dbReference type="GO" id="GO:0005524">
    <property type="term" value="F:ATP binding"/>
    <property type="evidence" value="ECO:0007669"/>
    <property type="project" value="UniProtKB-KW"/>
</dbReference>
<evidence type="ECO:0000313" key="12">
    <source>
        <dbReference type="Proteomes" id="UP000054564"/>
    </source>
</evidence>
<evidence type="ECO:0000256" key="5">
    <source>
        <dbReference type="ARBA" id="ARBA00022777"/>
    </source>
</evidence>
<keyword evidence="12" id="KW-1185">Reference proteome</keyword>
<comment type="catalytic activity">
    <reaction evidence="7">
        <text>L-threonyl-[protein] + ATP = O-phospho-L-threonyl-[protein] + ADP + H(+)</text>
        <dbReference type="Rhea" id="RHEA:46608"/>
        <dbReference type="Rhea" id="RHEA-COMP:11060"/>
        <dbReference type="Rhea" id="RHEA-COMP:11605"/>
        <dbReference type="ChEBI" id="CHEBI:15378"/>
        <dbReference type="ChEBI" id="CHEBI:30013"/>
        <dbReference type="ChEBI" id="CHEBI:30616"/>
        <dbReference type="ChEBI" id="CHEBI:61977"/>
        <dbReference type="ChEBI" id="CHEBI:456216"/>
        <dbReference type="EC" id="2.7.11.22"/>
    </reaction>
</comment>
<dbReference type="GO" id="GO:0004693">
    <property type="term" value="F:cyclin-dependent protein serine/threonine kinase activity"/>
    <property type="evidence" value="ECO:0007669"/>
    <property type="project" value="UniProtKB-EC"/>
</dbReference>
<dbReference type="AlphaFoldDB" id="A0A0L0W236"/>
<keyword evidence="5 11" id="KW-0418">Kinase</keyword>
<evidence type="ECO:0000256" key="3">
    <source>
        <dbReference type="ARBA" id="ARBA00022679"/>
    </source>
</evidence>
<dbReference type="Gene3D" id="3.30.200.20">
    <property type="entry name" value="Phosphorylase Kinase, domain 1"/>
    <property type="match status" value="1"/>
</dbReference>
<dbReference type="InterPro" id="IPR011009">
    <property type="entry name" value="Kinase-like_dom_sf"/>
</dbReference>
<dbReference type="Pfam" id="PF00069">
    <property type="entry name" value="Pkinase"/>
    <property type="match status" value="1"/>
</dbReference>
<name>A0A0L0W236_9BASI</name>
<reference evidence="12" key="1">
    <citation type="submission" date="2014-03" db="EMBL/GenBank/DDBJ databases">
        <title>The Genome Sequence of Puccinia striiformis f. sp. tritici PST-78.</title>
        <authorList>
            <consortium name="The Broad Institute Genome Sequencing Platform"/>
            <person name="Cuomo C."/>
            <person name="Hulbert S."/>
            <person name="Chen X."/>
            <person name="Walker B."/>
            <person name="Young S.K."/>
            <person name="Zeng Q."/>
            <person name="Gargeya S."/>
            <person name="Fitzgerald M."/>
            <person name="Haas B."/>
            <person name="Abouelleil A."/>
            <person name="Alvarado L."/>
            <person name="Arachchi H.M."/>
            <person name="Berlin A.M."/>
            <person name="Chapman S.B."/>
            <person name="Goldberg J."/>
            <person name="Griggs A."/>
            <person name="Gujja S."/>
            <person name="Hansen M."/>
            <person name="Howarth C."/>
            <person name="Imamovic A."/>
            <person name="Larimer J."/>
            <person name="McCowan C."/>
            <person name="Montmayeur A."/>
            <person name="Murphy C."/>
            <person name="Neiman D."/>
            <person name="Pearson M."/>
            <person name="Priest M."/>
            <person name="Roberts A."/>
            <person name="Saif S."/>
            <person name="Shea T."/>
            <person name="Sisk P."/>
            <person name="Sykes S."/>
            <person name="Wortman J."/>
            <person name="Nusbaum C."/>
            <person name="Birren B."/>
        </authorList>
    </citation>
    <scope>NUCLEOTIDE SEQUENCE [LARGE SCALE GENOMIC DNA]</scope>
    <source>
        <strain evidence="12">race PST-78</strain>
    </source>
</reference>
<gene>
    <name evidence="11" type="ORF">PSTG_01556</name>
</gene>
<dbReference type="Gene3D" id="1.10.510.10">
    <property type="entry name" value="Transferase(Phosphotransferase) domain 1"/>
    <property type="match status" value="1"/>
</dbReference>
<dbReference type="SMART" id="SM00220">
    <property type="entry name" value="S_TKc"/>
    <property type="match status" value="1"/>
</dbReference>
<dbReference type="SUPFAM" id="SSF56112">
    <property type="entry name" value="Protein kinase-like (PK-like)"/>
    <property type="match status" value="1"/>
</dbReference>
<comment type="catalytic activity">
    <reaction evidence="8">
        <text>L-seryl-[protein] + ATP = O-phospho-L-seryl-[protein] + ADP + H(+)</text>
        <dbReference type="Rhea" id="RHEA:17989"/>
        <dbReference type="Rhea" id="RHEA-COMP:9863"/>
        <dbReference type="Rhea" id="RHEA-COMP:11604"/>
        <dbReference type="ChEBI" id="CHEBI:15378"/>
        <dbReference type="ChEBI" id="CHEBI:29999"/>
        <dbReference type="ChEBI" id="CHEBI:30616"/>
        <dbReference type="ChEBI" id="CHEBI:83421"/>
        <dbReference type="ChEBI" id="CHEBI:456216"/>
        <dbReference type="EC" id="2.7.11.22"/>
    </reaction>
</comment>
<organism evidence="11 12">
    <name type="scientific">Puccinia striiformis f. sp. tritici PST-78</name>
    <dbReference type="NCBI Taxonomy" id="1165861"/>
    <lineage>
        <taxon>Eukaryota</taxon>
        <taxon>Fungi</taxon>
        <taxon>Dikarya</taxon>
        <taxon>Basidiomycota</taxon>
        <taxon>Pucciniomycotina</taxon>
        <taxon>Pucciniomycetes</taxon>
        <taxon>Pucciniales</taxon>
        <taxon>Pucciniaceae</taxon>
        <taxon>Puccinia</taxon>
    </lineage>
</organism>
<evidence type="ECO:0000256" key="9">
    <source>
        <dbReference type="SAM" id="Coils"/>
    </source>
</evidence>
<evidence type="ECO:0000313" key="11">
    <source>
        <dbReference type="EMBL" id="KNF05340.1"/>
    </source>
</evidence>
<dbReference type="Proteomes" id="UP000054564">
    <property type="component" value="Unassembled WGS sequence"/>
</dbReference>
<dbReference type="EC" id="2.7.11.22" evidence="1"/>
<proteinExistence type="predicted"/>
<dbReference type="InterPro" id="IPR000719">
    <property type="entry name" value="Prot_kinase_dom"/>
</dbReference>
<evidence type="ECO:0000259" key="10">
    <source>
        <dbReference type="PROSITE" id="PS50011"/>
    </source>
</evidence>
<keyword evidence="3" id="KW-0808">Transferase</keyword>
<dbReference type="EMBL" id="AJIL01000008">
    <property type="protein sequence ID" value="KNF05340.1"/>
    <property type="molecule type" value="Genomic_DNA"/>
</dbReference>
<sequence length="495" mass="56446">MASSARGTGEGVPEPSRWSRLISTRFNDRSISHWTSIFKAEVDKHTHPELTNKLSNRHLHAQINEKKAEVDHWIAIKVVSPHLNRPPHDTLTEIKTLSSLDHPNIVPLLDHWEPPEHPNYCLFIPLYPLSLYDLLNAQTKHFHPSNYAGFDVLTRRIIRDVGAGLIFLHDNSLAHRDINPSNVVLTRRGQAVLIDFGTVWPGYPSPESDSLEFELGTMAYRAPELLFGSRSYSPFGLDIWSFGALIAEFYTPMERESDLLSLDSTPPRIHAPDNHGESSGIGTAMDWYCFRGDELTDPSSTSLNHQNSQPQTGPWVRKTLFDGSIGDIGLAGNIFKIRGTPDSITWPESKRLPDFSKLNFHQFPKQDLKIHLPDLSYTLESYERELSEMIKMVSAEEDVDPKMNDLKDRIEIESREIKEKLDLIESFLTYESTDRIKGFRQTFDFQRNINSHSSINDSRDHLSSSSWVRRVILNEDQICSATLDAFFASESDHRS</sequence>
<dbReference type="STRING" id="1165861.A0A0L0W236"/>
<dbReference type="CDD" id="cd00180">
    <property type="entry name" value="PKc"/>
    <property type="match status" value="1"/>
</dbReference>
<keyword evidence="9" id="KW-0175">Coiled coil</keyword>
<evidence type="ECO:0000256" key="7">
    <source>
        <dbReference type="ARBA" id="ARBA00047811"/>
    </source>
</evidence>
<dbReference type="GO" id="GO:0005634">
    <property type="term" value="C:nucleus"/>
    <property type="evidence" value="ECO:0007669"/>
    <property type="project" value="TreeGrafter"/>
</dbReference>
<accession>A0A0L0W236</accession>